<dbReference type="SUPFAM" id="SSF50814">
    <property type="entry name" value="Lipocalins"/>
    <property type="match status" value="1"/>
</dbReference>
<feature type="domain" description="Lipocalin/cytosolic fatty-acid binding" evidence="5">
    <location>
        <begin position="65"/>
        <end position="205"/>
    </location>
</feature>
<evidence type="ECO:0000313" key="6">
    <source>
        <dbReference type="EMBL" id="MCB8878746.1"/>
    </source>
</evidence>
<gene>
    <name evidence="6" type="ORF">ACELLULO517_00760</name>
</gene>
<keyword evidence="2 4" id="KW-0472">Membrane</keyword>
<dbReference type="Pfam" id="PF08212">
    <property type="entry name" value="Lipocalin_2"/>
    <property type="match status" value="1"/>
</dbReference>
<dbReference type="InterPro" id="IPR047202">
    <property type="entry name" value="Lipocalin_Blc-like_dom"/>
</dbReference>
<organism evidence="6 7">
    <name type="scientific">Acidisoma cellulosilyticum</name>
    <dbReference type="NCBI Taxonomy" id="2802395"/>
    <lineage>
        <taxon>Bacteria</taxon>
        <taxon>Pseudomonadati</taxon>
        <taxon>Pseudomonadota</taxon>
        <taxon>Alphaproteobacteria</taxon>
        <taxon>Acetobacterales</taxon>
        <taxon>Acidocellaceae</taxon>
        <taxon>Acidisoma</taxon>
    </lineage>
</organism>
<dbReference type="Proteomes" id="UP000721844">
    <property type="component" value="Unassembled WGS sequence"/>
</dbReference>
<keyword evidence="4" id="KW-1133">Transmembrane helix</keyword>
<comment type="subunit">
    <text evidence="2">Homodimer.</text>
</comment>
<dbReference type="InterPro" id="IPR000566">
    <property type="entry name" value="Lipocln_cytosolic_FA-bd_dom"/>
</dbReference>
<feature type="region of interest" description="Disordered" evidence="3">
    <location>
        <begin position="1"/>
        <end position="26"/>
    </location>
</feature>
<evidence type="ECO:0000313" key="7">
    <source>
        <dbReference type="Proteomes" id="UP000721844"/>
    </source>
</evidence>
<reference evidence="6 7" key="1">
    <citation type="journal article" date="2021" name="Microorganisms">
        <title>Acidisoma silvae sp. nov. and Acidisomacellulosilytica sp. nov., Two Acidophilic Bacteria Isolated from Decaying Wood, Hydrolyzing Cellulose and Producing Poly-3-hydroxybutyrate.</title>
        <authorList>
            <person name="Mieszkin S."/>
            <person name="Pouder E."/>
            <person name="Uroz S."/>
            <person name="Simon-Colin C."/>
            <person name="Alain K."/>
        </authorList>
    </citation>
    <scope>NUCLEOTIDE SEQUENCE [LARGE SCALE GENOMIC DNA]</scope>
    <source>
        <strain evidence="6 7">HW T5.17</strain>
    </source>
</reference>
<dbReference type="InterPro" id="IPR002446">
    <property type="entry name" value="Lipocalin_bac"/>
</dbReference>
<dbReference type="InterPro" id="IPR012674">
    <property type="entry name" value="Calycin"/>
</dbReference>
<keyword evidence="7" id="KW-1185">Reference proteome</keyword>
<comment type="function">
    <text evidence="2">Involved in the storage or transport of lipids necessary for membrane maintenance under stressful conditions. Displays a binding preference for lysophospholipids.</text>
</comment>
<proteinExistence type="inferred from homology"/>
<accession>A0A964E1V1</accession>
<keyword evidence="2" id="KW-0998">Cell outer membrane</keyword>
<dbReference type="AlphaFoldDB" id="A0A964E1V1"/>
<evidence type="ECO:0000256" key="4">
    <source>
        <dbReference type="SAM" id="Phobius"/>
    </source>
</evidence>
<keyword evidence="4" id="KW-0812">Transmembrane</keyword>
<dbReference type="PRINTS" id="PR01171">
    <property type="entry name" value="BCTLIPOCALIN"/>
</dbReference>
<name>A0A964E1V1_9PROT</name>
<evidence type="ECO:0000259" key="5">
    <source>
        <dbReference type="Pfam" id="PF08212"/>
    </source>
</evidence>
<comment type="caution">
    <text evidence="6">The sequence shown here is derived from an EMBL/GenBank/DDBJ whole genome shotgun (WGS) entry which is preliminary data.</text>
</comment>
<dbReference type="GO" id="GO:0006950">
    <property type="term" value="P:response to stress"/>
    <property type="evidence" value="ECO:0007669"/>
    <property type="project" value="UniProtKB-ARBA"/>
</dbReference>
<dbReference type="PANTHER" id="PTHR10612">
    <property type="entry name" value="APOLIPOPROTEIN D"/>
    <property type="match status" value="1"/>
</dbReference>
<evidence type="ECO:0000256" key="2">
    <source>
        <dbReference type="PIRNR" id="PIRNR036893"/>
    </source>
</evidence>
<dbReference type="Gene3D" id="2.40.128.20">
    <property type="match status" value="1"/>
</dbReference>
<comment type="subcellular location">
    <subcellularLocation>
        <location evidence="2">Cell outer membrane</location>
    </subcellularLocation>
</comment>
<feature type="transmembrane region" description="Helical" evidence="4">
    <location>
        <begin position="28"/>
        <end position="46"/>
    </location>
</feature>
<dbReference type="InterPro" id="IPR022271">
    <property type="entry name" value="Lipocalin_ApoD"/>
</dbReference>
<evidence type="ECO:0000256" key="3">
    <source>
        <dbReference type="SAM" id="MobiDB-lite"/>
    </source>
</evidence>
<sequence length="210" mass="23710">MDDNRRSGTETSLPAETRSTENRPKVSVSKLAVAGLALMIAGLGVVTSKPKKNRRLPPPRPRKPVDLDRYLGQWHEFARYTAWFERGAEAVTAEYSRRPDGLIRVVNISRQGAPTGPLRWAEAKARPVPGSDNTKLKLAFFGSFYWGEYWVLDHAEDYAWSIVGESSRRYLWILTRSPFPAPELQSLLLARVQSFGYDPSRLHMTLHASA</sequence>
<dbReference type="PIRSF" id="PIRSF036893">
    <property type="entry name" value="Lipocalin_ApoD"/>
    <property type="match status" value="1"/>
</dbReference>
<keyword evidence="2" id="KW-0446">Lipid-binding</keyword>
<evidence type="ECO:0000256" key="1">
    <source>
        <dbReference type="ARBA" id="ARBA00006889"/>
    </source>
</evidence>
<protein>
    <recommendedName>
        <fullName evidence="2">Outer membrane lipoprotein Blc</fullName>
    </recommendedName>
</protein>
<dbReference type="EMBL" id="JAESVA010000001">
    <property type="protein sequence ID" value="MCB8878746.1"/>
    <property type="molecule type" value="Genomic_DNA"/>
</dbReference>
<keyword evidence="2" id="KW-0449">Lipoprotein</keyword>
<comment type="similarity">
    <text evidence="1 2">Belongs to the calycin superfamily. Lipocalin family.</text>
</comment>
<dbReference type="PANTHER" id="PTHR10612:SF34">
    <property type="entry name" value="APOLIPOPROTEIN D"/>
    <property type="match status" value="1"/>
</dbReference>
<dbReference type="GO" id="GO:0008289">
    <property type="term" value="F:lipid binding"/>
    <property type="evidence" value="ECO:0007669"/>
    <property type="project" value="UniProtKB-UniRule"/>
</dbReference>
<dbReference type="CDD" id="cd19438">
    <property type="entry name" value="lipocalin_Blc-like"/>
    <property type="match status" value="1"/>
</dbReference>
<dbReference type="GO" id="GO:0009279">
    <property type="term" value="C:cell outer membrane"/>
    <property type="evidence" value="ECO:0007669"/>
    <property type="project" value="UniProtKB-SubCell"/>
</dbReference>